<dbReference type="Proteomes" id="UP000254331">
    <property type="component" value="Unassembled WGS sequence"/>
</dbReference>
<proteinExistence type="predicted"/>
<dbReference type="EMBL" id="UGTW01000001">
    <property type="protein sequence ID" value="SUC14793.1"/>
    <property type="molecule type" value="Genomic_DNA"/>
</dbReference>
<gene>
    <name evidence="1" type="ORF">NCTC10376_00608</name>
</gene>
<dbReference type="Gene3D" id="3.40.50.1820">
    <property type="entry name" value="alpha/beta hydrolase"/>
    <property type="match status" value="1"/>
</dbReference>
<organism evidence="1 2">
    <name type="scientific">Proteus vulgaris</name>
    <dbReference type="NCBI Taxonomy" id="585"/>
    <lineage>
        <taxon>Bacteria</taxon>
        <taxon>Pseudomonadati</taxon>
        <taxon>Pseudomonadota</taxon>
        <taxon>Gammaproteobacteria</taxon>
        <taxon>Enterobacterales</taxon>
        <taxon>Morganellaceae</taxon>
        <taxon>Proteus</taxon>
    </lineage>
</organism>
<dbReference type="InterPro" id="IPR029058">
    <property type="entry name" value="AB_hydrolase_fold"/>
</dbReference>
<evidence type="ECO:0000313" key="2">
    <source>
        <dbReference type="Proteomes" id="UP000254331"/>
    </source>
</evidence>
<dbReference type="AlphaFoldDB" id="A0A379F624"/>
<dbReference type="SUPFAM" id="SSF53474">
    <property type="entry name" value="alpha/beta-Hydrolases"/>
    <property type="match status" value="1"/>
</dbReference>
<evidence type="ECO:0000313" key="1">
    <source>
        <dbReference type="EMBL" id="SUC14793.1"/>
    </source>
</evidence>
<sequence>MALFNHQQGKTLLINNADIYIETLGNPKNYPIILLHGGMGNLTSFNPLVDYLKDYYLIVICWCYRISFITKCAFYFT</sequence>
<name>A0A379F624_PROVU</name>
<accession>A0A379F624</accession>
<protein>
    <recommendedName>
        <fullName evidence="3">Alpha/beta hydrolase</fullName>
    </recommendedName>
</protein>
<reference evidence="1 2" key="1">
    <citation type="submission" date="2018-06" db="EMBL/GenBank/DDBJ databases">
        <authorList>
            <consortium name="Pathogen Informatics"/>
            <person name="Doyle S."/>
        </authorList>
    </citation>
    <scope>NUCLEOTIDE SEQUENCE [LARGE SCALE GENOMIC DNA]</scope>
    <source>
        <strain evidence="1 2">NCTC10376</strain>
    </source>
</reference>
<evidence type="ECO:0008006" key="3">
    <source>
        <dbReference type="Google" id="ProtNLM"/>
    </source>
</evidence>
<dbReference type="RefSeq" id="WP_115370382.1">
    <property type="nucleotide sequence ID" value="NZ_CP033736.1"/>
</dbReference>